<organism evidence="4 5">
    <name type="scientific">Basidiobolus ranarum</name>
    <dbReference type="NCBI Taxonomy" id="34480"/>
    <lineage>
        <taxon>Eukaryota</taxon>
        <taxon>Fungi</taxon>
        <taxon>Fungi incertae sedis</taxon>
        <taxon>Zoopagomycota</taxon>
        <taxon>Entomophthoromycotina</taxon>
        <taxon>Basidiobolomycetes</taxon>
        <taxon>Basidiobolales</taxon>
        <taxon>Basidiobolaceae</taxon>
        <taxon>Basidiobolus</taxon>
    </lineage>
</organism>
<protein>
    <recommendedName>
        <fullName evidence="1">E3 ubiquitin-protein ligase</fullName>
        <ecNumber evidence="1">2.3.2.27</ecNumber>
    </recommendedName>
</protein>
<accession>A0ABR2WUY2</accession>
<dbReference type="InterPro" id="IPR013083">
    <property type="entry name" value="Znf_RING/FYVE/PHD"/>
</dbReference>
<dbReference type="EMBL" id="JASJQH010000284">
    <property type="protein sequence ID" value="KAK9765320.1"/>
    <property type="molecule type" value="Genomic_DNA"/>
</dbReference>
<feature type="region of interest" description="Disordered" evidence="2">
    <location>
        <begin position="338"/>
        <end position="359"/>
    </location>
</feature>
<dbReference type="GO" id="GO:0061630">
    <property type="term" value="F:ubiquitin protein ligase activity"/>
    <property type="evidence" value="ECO:0007669"/>
    <property type="project" value="UniProtKB-EC"/>
</dbReference>
<keyword evidence="4" id="KW-0012">Acyltransferase</keyword>
<evidence type="ECO:0000313" key="5">
    <source>
        <dbReference type="Proteomes" id="UP001479436"/>
    </source>
</evidence>
<evidence type="ECO:0000256" key="2">
    <source>
        <dbReference type="SAM" id="MobiDB-lite"/>
    </source>
</evidence>
<comment type="caution">
    <text evidence="4">The sequence shown here is derived from an EMBL/GenBank/DDBJ whole genome shotgun (WGS) entry which is preliminary data.</text>
</comment>
<dbReference type="Gene3D" id="3.30.40.10">
    <property type="entry name" value="Zinc/RING finger domain, C3HC4 (zinc finger)"/>
    <property type="match status" value="1"/>
</dbReference>
<dbReference type="SUPFAM" id="SSF57850">
    <property type="entry name" value="RING/U-box"/>
    <property type="match status" value="1"/>
</dbReference>
<feature type="domain" description="E3 ubiquitin-protein ligase UBR-like C-terminal" evidence="3">
    <location>
        <begin position="378"/>
        <end position="808"/>
    </location>
</feature>
<evidence type="ECO:0000256" key="1">
    <source>
        <dbReference type="RuleBase" id="RU366018"/>
    </source>
</evidence>
<dbReference type="PANTHER" id="PTHR21497:SF24">
    <property type="entry name" value="E3 UBIQUITIN-PROTEIN LIGASE UBR1"/>
    <property type="match status" value="1"/>
</dbReference>
<dbReference type="Proteomes" id="UP001479436">
    <property type="component" value="Unassembled WGS sequence"/>
</dbReference>
<keyword evidence="1" id="KW-0863">Zinc-finger</keyword>
<reference evidence="4 5" key="1">
    <citation type="submission" date="2023-04" db="EMBL/GenBank/DDBJ databases">
        <title>Genome of Basidiobolus ranarum AG-B5.</title>
        <authorList>
            <person name="Stajich J.E."/>
            <person name="Carter-House D."/>
            <person name="Gryganskyi A."/>
        </authorList>
    </citation>
    <scope>NUCLEOTIDE SEQUENCE [LARGE SCALE GENOMIC DNA]</scope>
    <source>
        <strain evidence="4 5">AG-B5</strain>
    </source>
</reference>
<keyword evidence="1" id="KW-0862">Zinc</keyword>
<gene>
    <name evidence="4" type="primary">UBR1_5</name>
    <name evidence="4" type="ORF">K7432_006432</name>
</gene>
<keyword evidence="1" id="KW-0479">Metal-binding</keyword>
<evidence type="ECO:0000259" key="3">
    <source>
        <dbReference type="Pfam" id="PF18995"/>
    </source>
</evidence>
<keyword evidence="1" id="KW-0833">Ubl conjugation pathway</keyword>
<dbReference type="EC" id="2.3.2.27" evidence="1"/>
<keyword evidence="5" id="KW-1185">Reference proteome</keyword>
<evidence type="ECO:0000313" key="4">
    <source>
        <dbReference type="EMBL" id="KAK9765320.1"/>
    </source>
</evidence>
<dbReference type="PANTHER" id="PTHR21497">
    <property type="entry name" value="UBIQUITIN LIGASE E3 ALPHA-RELATED"/>
    <property type="match status" value="1"/>
</dbReference>
<proteinExistence type="inferred from homology"/>
<dbReference type="InterPro" id="IPR039164">
    <property type="entry name" value="UBR1-like"/>
</dbReference>
<sequence>MNTRSLHYALQLGEGSISIVDEALHLLIMIVNSDNCEVDKKLASYSVCELKIGSGTAEEMEKTSLIELLLQFSNLKKFSESHRKAKFILQKLENSGDESVIRAIAQYGVNENEENELTSKTNFRKQTARDSQARIMSQFAQAQQQFLEHNKGIYDDMDVDDVDEDELTPAKSKKQRLWENPSGPCIVCQEELDQNSWYGMVGFVQLSNTVRYTPMDNDKIIRELFYHVDSLDKPLSDDTSGNAERFQDNPFKSYREGIHASSCGHLMHQHCFENYISSQSAGHSRSVQKEFLCPLCKSLGNILIPITQYDEQIFEDYKSDAEFELWIKNSFIPSLTKSHKSVTRSEAPPSDTSSLNKEASEDPIELYDNMISTVEKICSESSGEHLKELSSPEMLIEVLSSTITCIEISHRGAASKNFNHLSESLLHRIDQPTWTILRVLSEAIVQVNSSKSPGESYVDQSLANIVDRLLAFRWEDDDPKLEHLDPILNDDPFALLVGLSKFIVPHHKLDLFYLIRVIYLLQVTRVVIATWEAVILRDSDSFDDKYSQVDGASQEPEIPSEQKFIGQVLTLSGKSEAQIAAFFSIVGQPVLSSFVRISCLPLLRKSLILFQACFGFVPPYAQAENELDEDDGEFERLCRYFRIPDMSKSCRMNNMIEGWCKHIAFQCQDGRSKIRLQFPGLYELVKLPGTLDILVQESTVTTCSNCRKIPEYPALCLLCGRILCYQSSCCSIDQVGECYRHIKNCGKTVGIFMLINQSIIALLYGSSGCVLDAPYLDVHGEVDPGLIRGRPLFLNQRRYDELRRIWLSHTVPSYIARREEQYYEISWWSTL</sequence>
<dbReference type="InterPro" id="IPR044046">
    <property type="entry name" value="E3_ligase_UBR-like_C"/>
</dbReference>
<name>A0ABR2WUY2_9FUNG</name>
<comment type="pathway">
    <text evidence="1">Protein modification; protein ubiquitination.</text>
</comment>
<comment type="function">
    <text evidence="1">Ubiquitin ligase protein which is a component of the N-end rule pathway. Recognizes and binds to proteins bearing specific N-terminal residues that are destabilizing according to the N-end rule, leading to their ubiquitination and subsequent degradation.</text>
</comment>
<keyword evidence="1 4" id="KW-0808">Transferase</keyword>
<dbReference type="CDD" id="cd16482">
    <property type="entry name" value="RING-H2_UBR1-like"/>
    <property type="match status" value="1"/>
</dbReference>
<comment type="catalytic activity">
    <reaction evidence="1">
        <text>S-ubiquitinyl-[E2 ubiquitin-conjugating enzyme]-L-cysteine + [acceptor protein]-L-lysine = [E2 ubiquitin-conjugating enzyme]-L-cysteine + N(6)-ubiquitinyl-[acceptor protein]-L-lysine.</text>
        <dbReference type="EC" id="2.3.2.27"/>
    </reaction>
</comment>
<dbReference type="Pfam" id="PF18995">
    <property type="entry name" value="PRT6_C"/>
    <property type="match status" value="1"/>
</dbReference>
<comment type="similarity">
    <text evidence="1">Belongs to the E3 ubiquitin-protein ligase UBR1-like family.</text>
</comment>